<feature type="compositionally biased region" description="Polar residues" evidence="1">
    <location>
        <begin position="256"/>
        <end position="274"/>
    </location>
</feature>
<dbReference type="Proteomes" id="UP000708208">
    <property type="component" value="Unassembled WGS sequence"/>
</dbReference>
<gene>
    <name evidence="3" type="ORF">AFUS01_LOCUS13986</name>
</gene>
<feature type="transmembrane region" description="Helical" evidence="2">
    <location>
        <begin position="5"/>
        <end position="23"/>
    </location>
</feature>
<evidence type="ECO:0000313" key="3">
    <source>
        <dbReference type="EMBL" id="CAG7725000.1"/>
    </source>
</evidence>
<comment type="caution">
    <text evidence="3">The sequence shown here is derived from an EMBL/GenBank/DDBJ whole genome shotgun (WGS) entry which is preliminary data.</text>
</comment>
<protein>
    <submittedName>
        <fullName evidence="3">Uncharacterized protein</fullName>
    </submittedName>
</protein>
<keyword evidence="2" id="KW-0472">Membrane</keyword>
<feature type="compositionally biased region" description="Polar residues" evidence="1">
    <location>
        <begin position="218"/>
        <end position="229"/>
    </location>
</feature>
<evidence type="ECO:0000313" key="4">
    <source>
        <dbReference type="Proteomes" id="UP000708208"/>
    </source>
</evidence>
<feature type="compositionally biased region" description="Polar residues" evidence="1">
    <location>
        <begin position="166"/>
        <end position="194"/>
    </location>
</feature>
<keyword evidence="2" id="KW-1133">Transmembrane helix</keyword>
<dbReference type="EMBL" id="CAJVCH010116377">
    <property type="protein sequence ID" value="CAG7725000.1"/>
    <property type="molecule type" value="Genomic_DNA"/>
</dbReference>
<keyword evidence="2" id="KW-0812">Transmembrane</keyword>
<feature type="transmembrane region" description="Helical" evidence="2">
    <location>
        <begin position="29"/>
        <end position="52"/>
    </location>
</feature>
<feature type="region of interest" description="Disordered" evidence="1">
    <location>
        <begin position="160"/>
        <end position="281"/>
    </location>
</feature>
<feature type="compositionally biased region" description="Low complexity" evidence="1">
    <location>
        <begin position="195"/>
        <end position="215"/>
    </location>
</feature>
<accession>A0A8J2P5D3</accession>
<name>A0A8J2P5D3_9HEXA</name>
<proteinExistence type="predicted"/>
<reference evidence="3" key="1">
    <citation type="submission" date="2021-06" db="EMBL/GenBank/DDBJ databases">
        <authorList>
            <person name="Hodson N. C."/>
            <person name="Mongue J. A."/>
            <person name="Jaron S. K."/>
        </authorList>
    </citation>
    <scope>NUCLEOTIDE SEQUENCE</scope>
</reference>
<organism evidence="3 4">
    <name type="scientific">Allacma fusca</name>
    <dbReference type="NCBI Taxonomy" id="39272"/>
    <lineage>
        <taxon>Eukaryota</taxon>
        <taxon>Metazoa</taxon>
        <taxon>Ecdysozoa</taxon>
        <taxon>Arthropoda</taxon>
        <taxon>Hexapoda</taxon>
        <taxon>Collembola</taxon>
        <taxon>Symphypleona</taxon>
        <taxon>Sminthuridae</taxon>
        <taxon>Allacma</taxon>
    </lineage>
</organism>
<keyword evidence="4" id="KW-1185">Reference proteome</keyword>
<evidence type="ECO:0000256" key="1">
    <source>
        <dbReference type="SAM" id="MobiDB-lite"/>
    </source>
</evidence>
<sequence length="317" mass="34666">MPMQLAFLSNILILGTMCVYVSMNSLGSSLLTISIAGIAAALFSWWIGRLYVKVLLAEEITKAEAKIASDLIKMDSARYNASVMSQIRLTLDTLVQNPSTINLGNYVVLDKHLLLGKSCQRIKGYNNTQAKREQAVQGNICRRGHEGHHKTIECTSILKPKKGNIKQPQTTTGTTRNVVPSISIGSWHNSDRSPSSGRSVATAVTSSSQSSAIGIEITLSQTVPPTTVDESLEPSGDSSDVDADNEENLHVRRPSGGTSSVPVKQIFTKPQDNAADSDNDEREVYEINQEQDMDDNDVFYLDDEEAQRGYLSEPTIF</sequence>
<evidence type="ECO:0000256" key="2">
    <source>
        <dbReference type="SAM" id="Phobius"/>
    </source>
</evidence>
<dbReference type="AlphaFoldDB" id="A0A8J2P5D3"/>